<organism evidence="2 3">
    <name type="scientific">Halobaculum halobium</name>
    <dbReference type="NCBI Taxonomy" id="3032281"/>
    <lineage>
        <taxon>Archaea</taxon>
        <taxon>Methanobacteriati</taxon>
        <taxon>Methanobacteriota</taxon>
        <taxon>Stenosarchaea group</taxon>
        <taxon>Halobacteria</taxon>
        <taxon>Halobacteriales</taxon>
        <taxon>Haloferacaceae</taxon>
        <taxon>Halobaculum</taxon>
    </lineage>
</organism>
<keyword evidence="2" id="KW-0489">Methyltransferase</keyword>
<protein>
    <submittedName>
        <fullName evidence="2">FkbM family methyltransferase</fullName>
    </submittedName>
</protein>
<dbReference type="GeneID" id="81208298"/>
<evidence type="ECO:0000313" key="2">
    <source>
        <dbReference type="EMBL" id="MFC6785276.1"/>
    </source>
</evidence>
<dbReference type="GO" id="GO:0032259">
    <property type="term" value="P:methylation"/>
    <property type="evidence" value="ECO:0007669"/>
    <property type="project" value="UniProtKB-KW"/>
</dbReference>
<dbReference type="Pfam" id="PF05050">
    <property type="entry name" value="Methyltransf_21"/>
    <property type="match status" value="1"/>
</dbReference>
<comment type="caution">
    <text evidence="2">The sequence shown here is derived from an EMBL/GenBank/DDBJ whole genome shotgun (WGS) entry which is preliminary data.</text>
</comment>
<feature type="domain" description="Methyltransferase FkbM" evidence="1">
    <location>
        <begin position="110"/>
        <end position="253"/>
    </location>
</feature>
<dbReference type="PANTHER" id="PTHR34203">
    <property type="entry name" value="METHYLTRANSFERASE, FKBM FAMILY PROTEIN"/>
    <property type="match status" value="1"/>
</dbReference>
<dbReference type="InterPro" id="IPR029063">
    <property type="entry name" value="SAM-dependent_MTases_sf"/>
</dbReference>
<dbReference type="Gene3D" id="3.40.50.150">
    <property type="entry name" value="Vaccinia Virus protein VP39"/>
    <property type="match status" value="1"/>
</dbReference>
<dbReference type="PANTHER" id="PTHR34203:SF15">
    <property type="entry name" value="SLL1173 PROTEIN"/>
    <property type="match status" value="1"/>
</dbReference>
<dbReference type="AlphaFoldDB" id="A0ABD5T7X2"/>
<dbReference type="NCBIfam" id="TIGR01444">
    <property type="entry name" value="fkbM_fam"/>
    <property type="match status" value="1"/>
</dbReference>
<dbReference type="Proteomes" id="UP001596443">
    <property type="component" value="Unassembled WGS sequence"/>
</dbReference>
<reference evidence="2 3" key="1">
    <citation type="journal article" date="2019" name="Int. J. Syst. Evol. Microbiol.">
        <title>The Global Catalogue of Microorganisms (GCM) 10K type strain sequencing project: providing services to taxonomists for standard genome sequencing and annotation.</title>
        <authorList>
            <consortium name="The Broad Institute Genomics Platform"/>
            <consortium name="The Broad Institute Genome Sequencing Center for Infectious Disease"/>
            <person name="Wu L."/>
            <person name="Ma J."/>
        </authorList>
    </citation>
    <scope>NUCLEOTIDE SEQUENCE [LARGE SCALE GENOMIC DNA]</scope>
    <source>
        <strain evidence="2 3">SYNS20</strain>
    </source>
</reference>
<dbReference type="InterPro" id="IPR006342">
    <property type="entry name" value="FkbM_mtfrase"/>
</dbReference>
<dbReference type="RefSeq" id="WP_284062135.1">
    <property type="nucleotide sequence ID" value="NZ_CP126158.1"/>
</dbReference>
<dbReference type="EMBL" id="JBHSWX010000012">
    <property type="protein sequence ID" value="MFC6785276.1"/>
    <property type="molecule type" value="Genomic_DNA"/>
</dbReference>
<name>A0ABD5T7X2_9EURY</name>
<keyword evidence="2" id="KW-0808">Transferase</keyword>
<evidence type="ECO:0000259" key="1">
    <source>
        <dbReference type="Pfam" id="PF05050"/>
    </source>
</evidence>
<gene>
    <name evidence="2" type="ORF">ACFQFD_04595</name>
</gene>
<sequence>MGSMASRFYRRVRHLVEAAGLKSVILPFYRQWTHLQYRLAGEVQAVEIGGASARFLIPTRNEWSDFRTIEERPILDHLVSNLHPDDVFYDIGGNLGLYSCLVADVVDQPVIAFEPHPGNAGRLEENADLNGADISVFRRALADSTGETELTITLENVGSAGHTLVSDWDHGVDSIAISKVRGDEFIVKKDLPRPTVVKIDVEGAERAVLGGLDATLSDPDCRLVYCETHAERLEIQGSSVADVRATLESQGFSVTEHPIREGRGVSMLIGAKPNSAV</sequence>
<dbReference type="SUPFAM" id="SSF53335">
    <property type="entry name" value="S-adenosyl-L-methionine-dependent methyltransferases"/>
    <property type="match status" value="1"/>
</dbReference>
<accession>A0ABD5T7X2</accession>
<proteinExistence type="predicted"/>
<dbReference type="GO" id="GO:0008168">
    <property type="term" value="F:methyltransferase activity"/>
    <property type="evidence" value="ECO:0007669"/>
    <property type="project" value="UniProtKB-KW"/>
</dbReference>
<keyword evidence="3" id="KW-1185">Reference proteome</keyword>
<dbReference type="InterPro" id="IPR052514">
    <property type="entry name" value="SAM-dependent_MTase"/>
</dbReference>
<evidence type="ECO:0000313" key="3">
    <source>
        <dbReference type="Proteomes" id="UP001596443"/>
    </source>
</evidence>